<name>A0A516KFT0_9BACI</name>
<dbReference type="Pfam" id="PF14035">
    <property type="entry name" value="YlzJ"/>
    <property type="match status" value="1"/>
</dbReference>
<gene>
    <name evidence="1" type="ORF">FN924_08650</name>
</gene>
<dbReference type="RefSeq" id="WP_143893619.1">
    <property type="nucleotide sequence ID" value="NZ_CP041666.1"/>
</dbReference>
<dbReference type="KEGG" id="aqt:FN924_08650"/>
<evidence type="ECO:0000313" key="2">
    <source>
        <dbReference type="Proteomes" id="UP000315215"/>
    </source>
</evidence>
<sequence>MILYTPLSHEDIFPEDQKSFLGQEVIQVQGKNVCAKRREDGSYEVIQLLSTDPNDFLLQTFQPGSILR</sequence>
<dbReference type="AlphaFoldDB" id="A0A516KFT0"/>
<dbReference type="Proteomes" id="UP000315215">
    <property type="component" value="Chromosome"/>
</dbReference>
<protein>
    <submittedName>
        <fullName evidence="1">Uncharacterized protein</fullName>
    </submittedName>
</protein>
<reference evidence="1 2" key="1">
    <citation type="submission" date="2019-07" db="EMBL/GenBank/DDBJ databases">
        <authorList>
            <person name="Li J."/>
        </authorList>
    </citation>
    <scope>NUCLEOTIDE SEQUENCE [LARGE SCALE GENOMIC DNA]</scope>
    <source>
        <strain evidence="1 2">TKL69</strain>
    </source>
</reference>
<evidence type="ECO:0000313" key="1">
    <source>
        <dbReference type="EMBL" id="QDP40237.1"/>
    </source>
</evidence>
<dbReference type="OrthoDB" id="1683573at2"/>
<dbReference type="EMBL" id="CP041666">
    <property type="protein sequence ID" value="QDP40237.1"/>
    <property type="molecule type" value="Genomic_DNA"/>
</dbReference>
<organism evidence="1 2">
    <name type="scientific">Radiobacillus deserti</name>
    <dbReference type="NCBI Taxonomy" id="2594883"/>
    <lineage>
        <taxon>Bacteria</taxon>
        <taxon>Bacillati</taxon>
        <taxon>Bacillota</taxon>
        <taxon>Bacilli</taxon>
        <taxon>Bacillales</taxon>
        <taxon>Bacillaceae</taxon>
        <taxon>Radiobacillus</taxon>
    </lineage>
</organism>
<accession>A0A516KFT0</accession>
<dbReference type="InterPro" id="IPR025619">
    <property type="entry name" value="YlzJ"/>
</dbReference>
<proteinExistence type="predicted"/>
<keyword evidence="2" id="KW-1185">Reference proteome</keyword>